<reference evidence="1 2" key="1">
    <citation type="journal article" date="2018" name="Genome Biol. Evol.">
        <title>Multiple Roots of Fruiting Body Formation in Amoebozoa.</title>
        <authorList>
            <person name="Hillmann F."/>
            <person name="Forbes G."/>
            <person name="Novohradska S."/>
            <person name="Ferling I."/>
            <person name="Riege K."/>
            <person name="Groth M."/>
            <person name="Westermann M."/>
            <person name="Marz M."/>
            <person name="Spaller T."/>
            <person name="Winckler T."/>
            <person name="Schaap P."/>
            <person name="Glockner G."/>
        </authorList>
    </citation>
    <scope>NUCLEOTIDE SEQUENCE [LARGE SCALE GENOMIC DNA]</scope>
    <source>
        <strain evidence="1 2">Jena</strain>
    </source>
</reference>
<comment type="caution">
    <text evidence="1">The sequence shown here is derived from an EMBL/GenBank/DDBJ whole genome shotgun (WGS) entry which is preliminary data.</text>
</comment>
<evidence type="ECO:0000313" key="2">
    <source>
        <dbReference type="Proteomes" id="UP000241769"/>
    </source>
</evidence>
<evidence type="ECO:0000313" key="1">
    <source>
        <dbReference type="EMBL" id="PRP74549.1"/>
    </source>
</evidence>
<name>A0A2P6MS66_9EUKA</name>
<accession>A0A2P6MS66</accession>
<organism evidence="1 2">
    <name type="scientific">Planoprotostelium fungivorum</name>
    <dbReference type="NCBI Taxonomy" id="1890364"/>
    <lineage>
        <taxon>Eukaryota</taxon>
        <taxon>Amoebozoa</taxon>
        <taxon>Evosea</taxon>
        <taxon>Variosea</taxon>
        <taxon>Cavosteliida</taxon>
        <taxon>Cavosteliaceae</taxon>
        <taxon>Planoprotostelium</taxon>
    </lineage>
</organism>
<keyword evidence="2" id="KW-1185">Reference proteome</keyword>
<proteinExistence type="predicted"/>
<dbReference type="Proteomes" id="UP000241769">
    <property type="component" value="Unassembled WGS sequence"/>
</dbReference>
<dbReference type="AlphaFoldDB" id="A0A2P6MS66"/>
<sequence>MTPQLPLHVDRRGHRVGPTILERPQTNNRRLIGELISVGDSVCVTLLAADSNAKDQAHRNWLEGIPHSVRSTTRDQATGDISGSPISGRTNRCNFYVYSGVNPSYFWSCRPSFLSVFRNRLLQKLDHYFVCTHTNTATPNMDTKTLTANPVPAIDDVAYNWGAERLATLSPGDLAQIIVGWRNECQRLLAAQNENATQACATLPDRVSYINTDSDEYKRCRTKVVHACRKEGEKGIRSRLRTAERKWTDRRAEIAIAEKEARVHAMEKRVLMRLLNKKALLTTEKEAVVEAKIRIDRQIDNLNKQRRNIKMKPVLIGDIDEYRKVSRDIGRDGSLDARRALIRQYRNGPIIEEVNSDDEDNVVDLEHTDNEEDPEGVPTKEDFKFIDNSQLAKDFGILRM</sequence>
<dbReference type="InParanoid" id="A0A2P6MS66"/>
<gene>
    <name evidence="1" type="ORF">PROFUN_16130</name>
</gene>
<dbReference type="EMBL" id="MDYQ01000457">
    <property type="protein sequence ID" value="PRP74549.1"/>
    <property type="molecule type" value="Genomic_DNA"/>
</dbReference>
<protein>
    <submittedName>
        <fullName evidence="1">Uncharacterized protein</fullName>
    </submittedName>
</protein>